<name>A0ABV8DYN8_9NOCA</name>
<dbReference type="RefSeq" id="WP_378615320.1">
    <property type="nucleotide sequence ID" value="NZ_JBHSAX010000019.1"/>
</dbReference>
<protein>
    <submittedName>
        <fullName evidence="1">Uncharacterized protein</fullName>
    </submittedName>
</protein>
<comment type="caution">
    <text evidence="1">The sequence shown here is derived from an EMBL/GenBank/DDBJ whole genome shotgun (WGS) entry which is preliminary data.</text>
</comment>
<organism evidence="1 2">
    <name type="scientific">Nocardia jiangsuensis</name>
    <dbReference type="NCBI Taxonomy" id="1691563"/>
    <lineage>
        <taxon>Bacteria</taxon>
        <taxon>Bacillati</taxon>
        <taxon>Actinomycetota</taxon>
        <taxon>Actinomycetes</taxon>
        <taxon>Mycobacteriales</taxon>
        <taxon>Nocardiaceae</taxon>
        <taxon>Nocardia</taxon>
    </lineage>
</organism>
<sequence>MSARQFHLNAFPMGVGHHEAAWRHPRTEEHRVLDVAHFQESEAHVLSPRRPSSRRRAAELVRKRRRRRLRHQRRGLFRTEYTADTLRGHYGLDRVESRFAGASA</sequence>
<reference evidence="2" key="1">
    <citation type="journal article" date="2019" name="Int. J. Syst. Evol. Microbiol.">
        <title>The Global Catalogue of Microorganisms (GCM) 10K type strain sequencing project: providing services to taxonomists for standard genome sequencing and annotation.</title>
        <authorList>
            <consortium name="The Broad Institute Genomics Platform"/>
            <consortium name="The Broad Institute Genome Sequencing Center for Infectious Disease"/>
            <person name="Wu L."/>
            <person name="Ma J."/>
        </authorList>
    </citation>
    <scope>NUCLEOTIDE SEQUENCE [LARGE SCALE GENOMIC DNA]</scope>
    <source>
        <strain evidence="2">CGMCC 4.7330</strain>
    </source>
</reference>
<evidence type="ECO:0000313" key="1">
    <source>
        <dbReference type="EMBL" id="MFC3965028.1"/>
    </source>
</evidence>
<gene>
    <name evidence="1" type="ORF">ACFO0B_23830</name>
</gene>
<keyword evidence="2" id="KW-1185">Reference proteome</keyword>
<proteinExistence type="predicted"/>
<accession>A0ABV8DYN8</accession>
<dbReference type="EMBL" id="JBHSAX010000019">
    <property type="protein sequence ID" value="MFC3965028.1"/>
    <property type="molecule type" value="Genomic_DNA"/>
</dbReference>
<dbReference type="Proteomes" id="UP001595696">
    <property type="component" value="Unassembled WGS sequence"/>
</dbReference>
<evidence type="ECO:0000313" key="2">
    <source>
        <dbReference type="Proteomes" id="UP001595696"/>
    </source>
</evidence>